<evidence type="ECO:0000256" key="1">
    <source>
        <dbReference type="SAM" id="MobiDB-lite"/>
    </source>
</evidence>
<dbReference type="GeneTree" id="ENSGT01150000286936"/>
<dbReference type="CDD" id="cd07765">
    <property type="entry name" value="KRAB_A-box"/>
    <property type="match status" value="1"/>
</dbReference>
<dbReference type="Ensembl" id="ENSPANT00000064908.1">
    <property type="protein sequence ID" value="ENSPANP00000059762.1"/>
    <property type="gene ID" value="ENSPANG00000038827.1"/>
</dbReference>
<reference evidence="3" key="1">
    <citation type="submission" date="2025-08" db="UniProtKB">
        <authorList>
            <consortium name="Ensembl"/>
        </authorList>
    </citation>
    <scope>IDENTIFICATION</scope>
</reference>
<reference evidence="3" key="2">
    <citation type="submission" date="2025-09" db="UniProtKB">
        <authorList>
            <consortium name="Ensembl"/>
        </authorList>
    </citation>
    <scope>IDENTIFICATION</scope>
</reference>
<dbReference type="PANTHER" id="PTHR23232">
    <property type="entry name" value="KRAB DOMAIN C2H2 ZINC FINGER"/>
    <property type="match status" value="1"/>
</dbReference>
<dbReference type="Proteomes" id="UP000028761">
    <property type="component" value="Unplaced"/>
</dbReference>
<dbReference type="Pfam" id="PF01352">
    <property type="entry name" value="KRAB"/>
    <property type="match status" value="1"/>
</dbReference>
<dbReference type="Gene3D" id="6.10.140.140">
    <property type="match status" value="1"/>
</dbReference>
<dbReference type="InterPro" id="IPR001909">
    <property type="entry name" value="KRAB"/>
</dbReference>
<dbReference type="SMART" id="SM00349">
    <property type="entry name" value="KRAB"/>
    <property type="match status" value="1"/>
</dbReference>
<dbReference type="GO" id="GO:0006355">
    <property type="term" value="P:regulation of DNA-templated transcription"/>
    <property type="evidence" value="ECO:0007669"/>
    <property type="project" value="InterPro"/>
</dbReference>
<keyword evidence="4" id="KW-1185">Reference proteome</keyword>
<evidence type="ECO:0000313" key="4">
    <source>
        <dbReference type="Proteomes" id="UP000028761"/>
    </source>
</evidence>
<proteinExistence type="predicted"/>
<feature type="region of interest" description="Disordered" evidence="1">
    <location>
        <begin position="143"/>
        <end position="163"/>
    </location>
</feature>
<feature type="compositionally biased region" description="Gly residues" evidence="1">
    <location>
        <begin position="150"/>
        <end position="163"/>
    </location>
</feature>
<feature type="domain" description="KRAB" evidence="2">
    <location>
        <begin position="7"/>
        <end position="79"/>
    </location>
</feature>
<accession>A0A8I5R2I6</accession>
<feature type="region of interest" description="Disordered" evidence="1">
    <location>
        <begin position="63"/>
        <end position="90"/>
    </location>
</feature>
<feature type="region of interest" description="Disordered" evidence="1">
    <location>
        <begin position="181"/>
        <end position="211"/>
    </location>
</feature>
<name>A0A8I5R2I6_PAPAN</name>
<dbReference type="AlphaFoldDB" id="A0A8I5R2I6"/>
<organism evidence="3 4">
    <name type="scientific">Papio anubis</name>
    <name type="common">Olive baboon</name>
    <dbReference type="NCBI Taxonomy" id="9555"/>
    <lineage>
        <taxon>Eukaryota</taxon>
        <taxon>Metazoa</taxon>
        <taxon>Chordata</taxon>
        <taxon>Craniata</taxon>
        <taxon>Vertebrata</taxon>
        <taxon>Euteleostomi</taxon>
        <taxon>Mammalia</taxon>
        <taxon>Eutheria</taxon>
        <taxon>Euarchontoglires</taxon>
        <taxon>Primates</taxon>
        <taxon>Haplorrhini</taxon>
        <taxon>Catarrhini</taxon>
        <taxon>Cercopithecidae</taxon>
        <taxon>Cercopithecinae</taxon>
        <taxon>Papio</taxon>
    </lineage>
</organism>
<dbReference type="PANTHER" id="PTHR23232:SF158">
    <property type="entry name" value="KRAB DOMAIN-CONTAINING PROTEIN 5"/>
    <property type="match status" value="1"/>
</dbReference>
<evidence type="ECO:0000259" key="2">
    <source>
        <dbReference type="PROSITE" id="PS50805"/>
    </source>
</evidence>
<sequence>MYFQEPLTFRDVAIEFSPEEWKCLDPAQQNLYRDVMLENYRNLVSLENLRSFLNTRQCSNLNGLSSNSLTTPPRVSADPQAPRSSRNCPPADASPCLWTPVFISERLQQTRGARTLLKFHNVAEPLTELSEALCARHQRILKDAAQEQPRGGGAQGKGTGGKLGRAGEWLPFLTHLTKAFPSRPAGSPQTTSHGRRCPTNESPFPHMNSMF</sequence>
<protein>
    <recommendedName>
        <fullName evidence="2">KRAB domain-containing protein</fullName>
    </recommendedName>
</protein>
<dbReference type="InterPro" id="IPR036051">
    <property type="entry name" value="KRAB_dom_sf"/>
</dbReference>
<dbReference type="SUPFAM" id="SSF109640">
    <property type="entry name" value="KRAB domain (Kruppel-associated box)"/>
    <property type="match status" value="1"/>
</dbReference>
<dbReference type="PROSITE" id="PS50805">
    <property type="entry name" value="KRAB"/>
    <property type="match status" value="1"/>
</dbReference>
<dbReference type="InterPro" id="IPR050169">
    <property type="entry name" value="Krueppel_C2H2_ZnF"/>
</dbReference>
<evidence type="ECO:0000313" key="3">
    <source>
        <dbReference type="Ensembl" id="ENSPANP00000059762.1"/>
    </source>
</evidence>